<gene>
    <name evidence="17" type="primary">napC</name>
    <name evidence="17" type="ORF">AMJAP_1525</name>
</gene>
<evidence type="ECO:0000256" key="7">
    <source>
        <dbReference type="ARBA" id="ARBA00022723"/>
    </source>
</evidence>
<dbReference type="InterPro" id="IPR024717">
    <property type="entry name" value="NapC/NirT/NrfH"/>
</dbReference>
<keyword evidence="10 12" id="KW-0408">Iron</keyword>
<dbReference type="InterPro" id="IPR038266">
    <property type="entry name" value="NapC/NirT_cytc_sf"/>
</dbReference>
<evidence type="ECO:0000256" key="3">
    <source>
        <dbReference type="ARBA" id="ARBA00022448"/>
    </source>
</evidence>
<dbReference type="SUPFAM" id="SSF48695">
    <property type="entry name" value="Multiheme cytochromes"/>
    <property type="match status" value="1"/>
</dbReference>
<feature type="domain" description="NapC/NirT cytochrome c N-terminal" evidence="16">
    <location>
        <begin position="29"/>
        <end position="193"/>
    </location>
</feature>
<comment type="subcellular location">
    <subcellularLocation>
        <location evidence="1">Cell membrane</location>
        <topology evidence="1">Single-pass membrane protein</topology>
    </subcellularLocation>
</comment>
<evidence type="ECO:0000256" key="10">
    <source>
        <dbReference type="ARBA" id="ARBA00023004"/>
    </source>
</evidence>
<evidence type="ECO:0000256" key="15">
    <source>
        <dbReference type="SAM" id="Phobius"/>
    </source>
</evidence>
<dbReference type="GO" id="GO:0046872">
    <property type="term" value="F:metal ion binding"/>
    <property type="evidence" value="ECO:0007669"/>
    <property type="project" value="UniProtKB-KW"/>
</dbReference>
<proteinExistence type="inferred from homology"/>
<dbReference type="GO" id="GO:0009061">
    <property type="term" value="P:anaerobic respiration"/>
    <property type="evidence" value="ECO:0007669"/>
    <property type="project" value="TreeGrafter"/>
</dbReference>
<evidence type="ECO:0000256" key="5">
    <source>
        <dbReference type="ARBA" id="ARBA00022617"/>
    </source>
</evidence>
<dbReference type="Gene3D" id="1.10.3820.10">
    <property type="entry name" value="Di-heme elbow motif domain"/>
    <property type="match status" value="1"/>
</dbReference>
<protein>
    <recommendedName>
        <fullName evidence="12">Cytochrome c-type protein</fullName>
    </recommendedName>
</protein>
<dbReference type="RefSeq" id="WP_019621729.1">
    <property type="nucleotide sequence ID" value="NZ_AP014545.1"/>
</dbReference>
<keyword evidence="9 15" id="KW-1133">Transmembrane helix</keyword>
<feature type="binding site" description="axial binding residue" evidence="14">
    <location>
        <position position="190"/>
    </location>
    <ligand>
        <name>heme</name>
        <dbReference type="ChEBI" id="CHEBI:30413"/>
        <label>2</label>
    </ligand>
    <ligandPart>
        <name>Fe</name>
        <dbReference type="ChEBI" id="CHEBI:18248"/>
    </ligandPart>
</feature>
<keyword evidence="18" id="KW-1185">Reference proteome</keyword>
<feature type="binding site" description="covalent" evidence="13">
    <location>
        <position position="184"/>
    </location>
    <ligand>
        <name>heme</name>
        <dbReference type="ChEBI" id="CHEBI:30413"/>
        <label>4</label>
    </ligand>
</feature>
<evidence type="ECO:0000256" key="13">
    <source>
        <dbReference type="PIRSR" id="PIRSR000013-1"/>
    </source>
</evidence>
<dbReference type="GO" id="GO:0005886">
    <property type="term" value="C:plasma membrane"/>
    <property type="evidence" value="ECO:0007669"/>
    <property type="project" value="UniProtKB-SubCell"/>
</dbReference>
<dbReference type="InterPro" id="IPR051174">
    <property type="entry name" value="Cytochrome_c-type_ET"/>
</dbReference>
<reference evidence="17 18" key="1">
    <citation type="journal article" date="2008" name="Int. J. Syst. Evol. Microbiol.">
        <title>Amphritea japonica sp. nov. and Amphritea balenae sp. nov., isolated from the sediment adjacent to sperm whale carcasses off Kagoshima, Japan.</title>
        <authorList>
            <person name="Miyazaki M."/>
            <person name="Nogi Y."/>
            <person name="Fujiwara Y."/>
            <person name="Kawato M."/>
            <person name="Nagahama T."/>
            <person name="Kubokawa K."/>
            <person name="Horikoshi K."/>
        </authorList>
    </citation>
    <scope>NUCLEOTIDE SEQUENCE [LARGE SCALE GENOMIC DNA]</scope>
    <source>
        <strain evidence="17 18">ATCC BAA-1530</strain>
    </source>
</reference>
<comment type="cofactor">
    <cofactor evidence="13">
        <name>heme</name>
        <dbReference type="ChEBI" id="CHEBI:30413"/>
    </cofactor>
    <text evidence="13">Binds 4 heme groups per subunit.</text>
</comment>
<dbReference type="GO" id="GO:0020037">
    <property type="term" value="F:heme binding"/>
    <property type="evidence" value="ECO:0007669"/>
    <property type="project" value="InterPro"/>
</dbReference>
<dbReference type="PANTHER" id="PTHR30333">
    <property type="entry name" value="CYTOCHROME C-TYPE PROTEIN"/>
    <property type="match status" value="1"/>
</dbReference>
<feature type="binding site" description="axial binding residue" evidence="14">
    <location>
        <position position="93"/>
    </location>
    <ligand>
        <name>heme</name>
        <dbReference type="ChEBI" id="CHEBI:30413"/>
        <label>2</label>
    </ligand>
    <ligandPart>
        <name>Fe</name>
        <dbReference type="ChEBI" id="CHEBI:18248"/>
    </ligandPart>
</feature>
<sequence length="202" mass="22744">MKLPSQQKDTMSTIGHTKQIWRHYTGGFIFISIAGVLGGGALLVSADAFLQYSNTTEFCISCHEMKTTVFQEYTQTAHYNNRTGIRVGCSDCHVPKTGLAMFSRKIGAAKDIYGHLIGIIDTPAKFEANRLEMAETVWQYMSESNSRECRSCHDFEAMDFKQQQRRPRKKHPQAMRDGKTCIDCHKGIAHELPADFDLADDG</sequence>
<dbReference type="GO" id="GO:0009055">
    <property type="term" value="F:electron transfer activity"/>
    <property type="evidence" value="ECO:0007669"/>
    <property type="project" value="TreeGrafter"/>
</dbReference>
<dbReference type="KEGG" id="ajp:AMJAP_1525"/>
<dbReference type="FunFam" id="1.10.3820.10:FF:000001">
    <property type="entry name" value="Cytochrome c-type protein"/>
    <property type="match status" value="1"/>
</dbReference>
<feature type="binding site" description="covalent" evidence="13">
    <location>
        <position position="152"/>
    </location>
    <ligand>
        <name>heme</name>
        <dbReference type="ChEBI" id="CHEBI:30413"/>
        <label>3</label>
    </ligand>
</feature>
<feature type="binding site" description="covalent" evidence="13">
    <location>
        <position position="62"/>
    </location>
    <ligand>
        <name>heme</name>
        <dbReference type="ChEBI" id="CHEBI:30413"/>
        <label>1</label>
    </ligand>
</feature>
<keyword evidence="5 12" id="KW-0349">Heme</keyword>
<keyword evidence="4" id="KW-1003">Cell membrane</keyword>
<name>A0A7R6PKP5_9GAMM</name>
<dbReference type="InterPro" id="IPR036280">
    <property type="entry name" value="Multihaem_cyt_sf"/>
</dbReference>
<accession>A0A7R6PKP5</accession>
<feature type="transmembrane region" description="Helical" evidence="15">
    <location>
        <begin position="21"/>
        <end position="44"/>
    </location>
</feature>
<feature type="binding site" description="covalent" evidence="13">
    <location>
        <position position="92"/>
    </location>
    <ligand>
        <name>heme</name>
        <dbReference type="ChEBI" id="CHEBI:30413"/>
        <label>2</label>
    </ligand>
</feature>
<keyword evidence="3 12" id="KW-0813">Transport</keyword>
<dbReference type="Proteomes" id="UP000595663">
    <property type="component" value="Chromosome"/>
</dbReference>
<keyword evidence="6 15" id="KW-0812">Transmembrane</keyword>
<dbReference type="EMBL" id="AP014545">
    <property type="protein sequence ID" value="BBB26120.1"/>
    <property type="molecule type" value="Genomic_DNA"/>
</dbReference>
<evidence type="ECO:0000259" key="16">
    <source>
        <dbReference type="Pfam" id="PF03264"/>
    </source>
</evidence>
<evidence type="ECO:0000313" key="18">
    <source>
        <dbReference type="Proteomes" id="UP000595663"/>
    </source>
</evidence>
<keyword evidence="8 12" id="KW-0249">Electron transport</keyword>
<comment type="similarity">
    <text evidence="2">Belongs to the NapC/NirT/NrfH family.</text>
</comment>
<dbReference type="Pfam" id="PF03264">
    <property type="entry name" value="Cytochrom_NNT"/>
    <property type="match status" value="1"/>
</dbReference>
<feature type="binding site" description="covalent" evidence="13">
    <location>
        <position position="149"/>
    </location>
    <ligand>
        <name>heme</name>
        <dbReference type="ChEBI" id="CHEBI:30413"/>
        <label>3</label>
    </ligand>
</feature>
<organism evidence="17 18">
    <name type="scientific">Amphritea japonica ATCC BAA-1530</name>
    <dbReference type="NCBI Taxonomy" id="1278309"/>
    <lineage>
        <taxon>Bacteria</taxon>
        <taxon>Pseudomonadati</taxon>
        <taxon>Pseudomonadota</taxon>
        <taxon>Gammaproteobacteria</taxon>
        <taxon>Oceanospirillales</taxon>
        <taxon>Oceanospirillaceae</taxon>
        <taxon>Amphritea</taxon>
    </lineage>
</organism>
<dbReference type="InterPro" id="IPR005126">
    <property type="entry name" value="NapC/NirT_cyt_c_N"/>
</dbReference>
<feature type="binding site" description="axial binding residue" evidence="14">
    <location>
        <position position="185"/>
    </location>
    <ligand>
        <name>heme</name>
        <dbReference type="ChEBI" id="CHEBI:30413"/>
        <label>4</label>
    </ligand>
    <ligandPart>
        <name>Fe</name>
        <dbReference type="ChEBI" id="CHEBI:18248"/>
    </ligandPart>
</feature>
<feature type="binding site" description="axial binding residue" evidence="14">
    <location>
        <position position="65"/>
    </location>
    <ligand>
        <name>heme</name>
        <dbReference type="ChEBI" id="CHEBI:30413"/>
        <label>1</label>
    </ligand>
    <ligandPart>
        <name>Fe</name>
        <dbReference type="ChEBI" id="CHEBI:18248"/>
    </ligandPart>
</feature>
<evidence type="ECO:0000256" key="6">
    <source>
        <dbReference type="ARBA" id="ARBA00022692"/>
    </source>
</evidence>
<evidence type="ECO:0000256" key="2">
    <source>
        <dbReference type="ARBA" id="ARBA00007395"/>
    </source>
</evidence>
<feature type="binding site" evidence="13">
    <location>
        <position position="89"/>
    </location>
    <ligand>
        <name>a menaquinol</name>
        <dbReference type="ChEBI" id="CHEBI:18151"/>
    </ligand>
</feature>
<dbReference type="AlphaFoldDB" id="A0A7R6PKP5"/>
<dbReference type="PIRSF" id="PIRSF000013">
    <property type="entry name" value="4_hem_cytochrm_NapC"/>
    <property type="match status" value="1"/>
</dbReference>
<dbReference type="GO" id="GO:0019333">
    <property type="term" value="P:denitrification pathway"/>
    <property type="evidence" value="ECO:0007669"/>
    <property type="project" value="InterPro"/>
</dbReference>
<keyword evidence="7 12" id="KW-0479">Metal-binding</keyword>
<feature type="binding site" description="axial binding residue" evidence="14">
    <location>
        <position position="111"/>
    </location>
    <ligand>
        <name>heme</name>
        <dbReference type="ChEBI" id="CHEBI:30413"/>
        <label>1</label>
    </ligand>
    <ligandPart>
        <name>Fe</name>
        <dbReference type="ChEBI" id="CHEBI:18248"/>
    </ligandPart>
</feature>
<evidence type="ECO:0000313" key="17">
    <source>
        <dbReference type="EMBL" id="BBB26120.1"/>
    </source>
</evidence>
<evidence type="ECO:0000256" key="9">
    <source>
        <dbReference type="ARBA" id="ARBA00022989"/>
    </source>
</evidence>
<dbReference type="PANTHER" id="PTHR30333:SF3">
    <property type="entry name" value="CYTOCHROME C-TYPE PROTEIN TORY"/>
    <property type="match status" value="1"/>
</dbReference>
<keyword evidence="11 15" id="KW-0472">Membrane</keyword>
<feature type="binding site" description="covalent" evidence="13">
    <location>
        <position position="59"/>
    </location>
    <ligand>
        <name>heme</name>
        <dbReference type="ChEBI" id="CHEBI:30413"/>
        <label>1</label>
    </ligand>
</feature>
<feature type="binding site" description="axial binding residue" evidence="14">
    <location>
        <position position="153"/>
    </location>
    <ligand>
        <name>heme</name>
        <dbReference type="ChEBI" id="CHEBI:30413"/>
        <label>3</label>
    </ligand>
    <ligandPart>
        <name>Fe</name>
        <dbReference type="ChEBI" id="CHEBI:18248"/>
    </ligandPart>
</feature>
<evidence type="ECO:0000256" key="11">
    <source>
        <dbReference type="ARBA" id="ARBA00023136"/>
    </source>
</evidence>
<feature type="binding site" description="covalent" evidence="13">
    <location>
        <position position="181"/>
    </location>
    <ligand>
        <name>heme</name>
        <dbReference type="ChEBI" id="CHEBI:30413"/>
        <label>4</label>
    </ligand>
</feature>
<evidence type="ECO:0000256" key="8">
    <source>
        <dbReference type="ARBA" id="ARBA00022982"/>
    </source>
</evidence>
<feature type="binding site" evidence="13">
    <location>
        <position position="111"/>
    </location>
    <ligand>
        <name>a menaquinol</name>
        <dbReference type="ChEBI" id="CHEBI:18151"/>
    </ligand>
</feature>
<evidence type="ECO:0000256" key="4">
    <source>
        <dbReference type="ARBA" id="ARBA00022475"/>
    </source>
</evidence>
<evidence type="ECO:0000256" key="1">
    <source>
        <dbReference type="ARBA" id="ARBA00004162"/>
    </source>
</evidence>
<comment type="PTM">
    <text evidence="12">Binds 4 heme groups per subunit.</text>
</comment>
<evidence type="ECO:0000256" key="14">
    <source>
        <dbReference type="PIRSR" id="PIRSR000013-2"/>
    </source>
</evidence>
<evidence type="ECO:0000256" key="12">
    <source>
        <dbReference type="PIRNR" id="PIRNR000013"/>
    </source>
</evidence>